<keyword evidence="2" id="KW-0378">Hydrolase</keyword>
<dbReference type="InterPro" id="IPR011042">
    <property type="entry name" value="6-blade_b-propeller_TolB-like"/>
</dbReference>
<sequence>MWNVNFTPPQIIEARVLTRLPDALRIARRSEWADANKPGQIVDSFLEGPTFDRAGNLFVTDIPHGRIFRISPDLRWEVFAETAGWPNGIAMHRDGSLWVADYRCGLLRVEPIHGDVEVVRGHRNSESFRGLNDLTFDAEGNLYFTDQGQTGLHDPTGRVYRLRPSGQLDLLLSNVPSPNGIALDPSQRFLYVAATRANSVWRMPLLPDGSVSKAGAFQTFFGNSGPDGLAMDVDGRLVVAHASLGGAFVLDAQGWCTHFVRSPIGLHGGTVTNIAFRPGTNQLVLTESGSGTVLVADLPAAGAQLFSHT</sequence>
<gene>
    <name evidence="2" type="ORF">LMG32289_04133</name>
</gene>
<protein>
    <submittedName>
        <fullName evidence="2">Lactonase drp35</fullName>
        <ecNumber evidence="2">3.1.1.-</ecNumber>
    </submittedName>
</protein>
<evidence type="ECO:0000313" key="2">
    <source>
        <dbReference type="EMBL" id="CAG9178709.1"/>
    </source>
</evidence>
<accession>A0ABN7Z3U0</accession>
<reference evidence="2 3" key="1">
    <citation type="submission" date="2021-08" db="EMBL/GenBank/DDBJ databases">
        <authorList>
            <person name="Peeters C."/>
        </authorList>
    </citation>
    <scope>NUCLEOTIDE SEQUENCE [LARGE SCALE GENOMIC DNA]</scope>
    <source>
        <strain evidence="2 3">LMG 32289</strain>
    </source>
</reference>
<dbReference type="InterPro" id="IPR013658">
    <property type="entry name" value="SGL"/>
</dbReference>
<organism evidence="2 3">
    <name type="scientific">Cupriavidus pampae</name>
    <dbReference type="NCBI Taxonomy" id="659251"/>
    <lineage>
        <taxon>Bacteria</taxon>
        <taxon>Pseudomonadati</taxon>
        <taxon>Pseudomonadota</taxon>
        <taxon>Betaproteobacteria</taxon>
        <taxon>Burkholderiales</taxon>
        <taxon>Burkholderiaceae</taxon>
        <taxon>Cupriavidus</taxon>
    </lineage>
</organism>
<name>A0ABN7Z3U0_9BURK</name>
<dbReference type="EMBL" id="CAJZAG010000008">
    <property type="protein sequence ID" value="CAG9178709.1"/>
    <property type="molecule type" value="Genomic_DNA"/>
</dbReference>
<keyword evidence="3" id="KW-1185">Reference proteome</keyword>
<dbReference type="Pfam" id="PF08450">
    <property type="entry name" value="SGL"/>
    <property type="match status" value="1"/>
</dbReference>
<feature type="domain" description="SMP-30/Gluconolactonase/LRE-like region" evidence="1">
    <location>
        <begin position="47"/>
        <end position="286"/>
    </location>
</feature>
<dbReference type="EC" id="3.1.1.-" evidence="2"/>
<dbReference type="Gene3D" id="2.120.10.30">
    <property type="entry name" value="TolB, C-terminal domain"/>
    <property type="match status" value="1"/>
</dbReference>
<dbReference type="PANTHER" id="PTHR47572:SF5">
    <property type="entry name" value="BLR2277 PROTEIN"/>
    <property type="match status" value="1"/>
</dbReference>
<dbReference type="InterPro" id="IPR051262">
    <property type="entry name" value="SMP-30/CGR1_Lactonase"/>
</dbReference>
<evidence type="ECO:0000313" key="3">
    <source>
        <dbReference type="Proteomes" id="UP000706525"/>
    </source>
</evidence>
<evidence type="ECO:0000259" key="1">
    <source>
        <dbReference type="Pfam" id="PF08450"/>
    </source>
</evidence>
<proteinExistence type="predicted"/>
<dbReference type="Proteomes" id="UP000706525">
    <property type="component" value="Unassembled WGS sequence"/>
</dbReference>
<dbReference type="SUPFAM" id="SSF63829">
    <property type="entry name" value="Calcium-dependent phosphotriesterase"/>
    <property type="match status" value="1"/>
</dbReference>
<dbReference type="GO" id="GO:0016787">
    <property type="term" value="F:hydrolase activity"/>
    <property type="evidence" value="ECO:0007669"/>
    <property type="project" value="UniProtKB-KW"/>
</dbReference>
<comment type="caution">
    <text evidence="2">The sequence shown here is derived from an EMBL/GenBank/DDBJ whole genome shotgun (WGS) entry which is preliminary data.</text>
</comment>
<dbReference type="RefSeq" id="WP_223991638.1">
    <property type="nucleotide sequence ID" value="NZ_CAJZAG010000008.1"/>
</dbReference>
<dbReference type="PANTHER" id="PTHR47572">
    <property type="entry name" value="LIPOPROTEIN-RELATED"/>
    <property type="match status" value="1"/>
</dbReference>